<accession>A0A937UP53</accession>
<dbReference type="InterPro" id="IPR036388">
    <property type="entry name" value="WH-like_DNA-bd_sf"/>
</dbReference>
<dbReference type="Proteomes" id="UP000604475">
    <property type="component" value="Unassembled WGS sequence"/>
</dbReference>
<evidence type="ECO:0000313" key="1">
    <source>
        <dbReference type="EMBL" id="MBL7628712.1"/>
    </source>
</evidence>
<dbReference type="InterPro" id="IPR036390">
    <property type="entry name" value="WH_DNA-bd_sf"/>
</dbReference>
<comment type="caution">
    <text evidence="1">The sequence shown here is derived from an EMBL/GenBank/DDBJ whole genome shotgun (WGS) entry which is preliminary data.</text>
</comment>
<reference evidence="1" key="1">
    <citation type="submission" date="2020-12" db="EMBL/GenBank/DDBJ databases">
        <title>Genomic characterization of non-nitrogen-fixing Frankia strains.</title>
        <authorList>
            <person name="Carlos-Shanley C."/>
            <person name="Guerra T."/>
            <person name="Hahn D."/>
        </authorList>
    </citation>
    <scope>NUCLEOTIDE SEQUENCE</scope>
    <source>
        <strain evidence="1">CN6</strain>
    </source>
</reference>
<dbReference type="EMBL" id="JAEACQ010000194">
    <property type="protein sequence ID" value="MBL7628712.1"/>
    <property type="molecule type" value="Genomic_DNA"/>
</dbReference>
<keyword evidence="2" id="KW-1185">Reference proteome</keyword>
<dbReference type="RefSeq" id="WP_202999591.1">
    <property type="nucleotide sequence ID" value="NZ_JADWYU010000094.1"/>
</dbReference>
<proteinExistence type="predicted"/>
<dbReference type="SUPFAM" id="SSF46785">
    <property type="entry name" value="Winged helix' DNA-binding domain"/>
    <property type="match status" value="1"/>
</dbReference>
<protein>
    <submittedName>
        <fullName evidence="1">Transcriptional regulator</fullName>
    </submittedName>
</protein>
<sequence length="343" mass="36609">MDTEVLVADALLQLRVEAQPPASRPDGRVDLVVDPEGAAVPVELKRRSLVSEDIAAQLLAVDREPAGAGGAVLLVVGDRVTEAARRMLIERRAGYYDLRGRIALRSSSLVIDAEVTPIGERGVRTRALGGKAGLEVAIALLLQPKEGAAVRELARSLGRSASTVSQVLAALRRDQLVDSANAVVDARLFWQVAEQWPSTRTFLTTCPDPDDQSGVAKSLRLGLADLAAETGWALTDTTAAAAYGAPVAARADQALDFFVPDEVVLRRATTLLGTTATPTRAAASVRAAPVAAVCARRFDLPGGGWRWPLAHPLFVALDLAQDEGRGREILDAWNPDPRWTRAW</sequence>
<gene>
    <name evidence="1" type="ORF">I7412_16445</name>
</gene>
<evidence type="ECO:0000313" key="2">
    <source>
        <dbReference type="Proteomes" id="UP000604475"/>
    </source>
</evidence>
<organism evidence="1 2">
    <name type="scientific">Frankia nepalensis</name>
    <dbReference type="NCBI Taxonomy" id="1836974"/>
    <lineage>
        <taxon>Bacteria</taxon>
        <taxon>Bacillati</taxon>
        <taxon>Actinomycetota</taxon>
        <taxon>Actinomycetes</taxon>
        <taxon>Frankiales</taxon>
        <taxon>Frankiaceae</taxon>
        <taxon>Frankia</taxon>
    </lineage>
</organism>
<dbReference type="Gene3D" id="1.10.10.10">
    <property type="entry name" value="Winged helix-like DNA-binding domain superfamily/Winged helix DNA-binding domain"/>
    <property type="match status" value="1"/>
</dbReference>
<name>A0A937UP53_9ACTN</name>
<dbReference type="AlphaFoldDB" id="A0A937UP53"/>